<feature type="repeat" description="TPR" evidence="1">
    <location>
        <begin position="601"/>
        <end position="634"/>
    </location>
</feature>
<evidence type="ECO:0000256" key="1">
    <source>
        <dbReference type="PROSITE-ProRule" id="PRU00339"/>
    </source>
</evidence>
<organism evidence="2 3">
    <name type="scientific">Desulfoplanes formicivorans</name>
    <dbReference type="NCBI Taxonomy" id="1592317"/>
    <lineage>
        <taxon>Bacteria</taxon>
        <taxon>Pseudomonadati</taxon>
        <taxon>Thermodesulfobacteriota</taxon>
        <taxon>Desulfovibrionia</taxon>
        <taxon>Desulfovibrionales</taxon>
        <taxon>Desulfoplanaceae</taxon>
        <taxon>Desulfoplanes</taxon>
    </lineage>
</organism>
<keyword evidence="1" id="KW-0802">TPR repeat</keyword>
<dbReference type="STRING" id="1592317.DPF_1999"/>
<evidence type="ECO:0000313" key="3">
    <source>
        <dbReference type="Proteomes" id="UP000095200"/>
    </source>
</evidence>
<dbReference type="RefSeq" id="WP_176724230.1">
    <property type="nucleotide sequence ID" value="NZ_BDFE01000017.1"/>
</dbReference>
<comment type="caution">
    <text evidence="2">The sequence shown here is derived from an EMBL/GenBank/DDBJ whole genome shotgun (WGS) entry which is preliminary data.</text>
</comment>
<proteinExistence type="predicted"/>
<dbReference type="Proteomes" id="UP000095200">
    <property type="component" value="Unassembled WGS sequence"/>
</dbReference>
<evidence type="ECO:0000313" key="2">
    <source>
        <dbReference type="EMBL" id="GAU09277.1"/>
    </source>
</evidence>
<gene>
    <name evidence="2" type="ORF">DPF_1999</name>
</gene>
<dbReference type="Pfam" id="PF13174">
    <property type="entry name" value="TPR_6"/>
    <property type="match status" value="2"/>
</dbReference>
<protein>
    <submittedName>
        <fullName evidence="2">Uncharacterized protein</fullName>
    </submittedName>
</protein>
<reference evidence="3" key="1">
    <citation type="submission" date="2016-06" db="EMBL/GenBank/DDBJ databases">
        <title>Draft genome sequence of Desulfoplanes formicivorans strain Pf12B.</title>
        <authorList>
            <person name="Watanabe M."/>
            <person name="Kojima H."/>
            <person name="Fukui M."/>
        </authorList>
    </citation>
    <scope>NUCLEOTIDE SEQUENCE [LARGE SCALE GENOMIC DNA]</scope>
    <source>
        <strain evidence="3">Pf12B</strain>
    </source>
</reference>
<dbReference type="SUPFAM" id="SSF48452">
    <property type="entry name" value="TPR-like"/>
    <property type="match status" value="1"/>
</dbReference>
<name>A0A194AGS3_9BACT</name>
<dbReference type="PROSITE" id="PS50005">
    <property type="entry name" value="TPR"/>
    <property type="match status" value="1"/>
</dbReference>
<accession>A0A194AGS3</accession>
<dbReference type="InterPro" id="IPR011990">
    <property type="entry name" value="TPR-like_helical_dom_sf"/>
</dbReference>
<sequence>MITCLLAEFCCTPVHAAQNRASSQSFAAWLESYHAWDVYEQELAARASSPDNILDRAQTLLRLNKPEKVISLLATALGDQAQENKRLVLLARANRLVEDYQACIFNWLAFARNADSKDVHKVMGAESGLDLLFENVWKKWFWESFFTQNPVLFDTRKPTLDQMIQIGQSVWPTQTFWKQVPAIFADITDLFPPASPLSASLPLDRTLIGKTLAAWSLGFWEQGDHFLQQISSPHVVDFWYRFAELIGHPARTQGTNSLTNPRIKAFFTLFAPDIRAYTNWILTPPEAPVWPSFSQRLQSMDPRQGLEMVTAERDSLFLQESIRRTLDLCAFALNLEQGSLQQLEQAWTGLDTEEHTPPLLLRIAYSVLGGHPGRPQQIPQATLTAYLLAAAGLHHPGMVMADFWNTDNSTHPYPLDYLAQYQDLATAVATGPDRTVSVQLAFLYPQSPAAQKALLHLAKTANHKGHRALAWSYLKTIQTRHLDSEDRIEFLLARAGMEMELGYEDAALKDYTVLMQERPERIPPEKQLKLALLGQQKQQWTWAQTILESLWERRANLKEPVKAEILFWLGEGAQAQGKVDQALAYYLRLAWAYPKQNIWAVTALYRAGLIYEQQGNFETAKRLYTTVLKQSDRKSQKEAARTRIASVTEGMHKREHSLPLPLF</sequence>
<dbReference type="AlphaFoldDB" id="A0A194AGS3"/>
<dbReference type="InterPro" id="IPR019734">
    <property type="entry name" value="TPR_rpt"/>
</dbReference>
<keyword evidence="3" id="KW-1185">Reference proteome</keyword>
<dbReference type="Gene3D" id="1.25.40.10">
    <property type="entry name" value="Tetratricopeptide repeat domain"/>
    <property type="match status" value="1"/>
</dbReference>
<dbReference type="EMBL" id="BDFE01000017">
    <property type="protein sequence ID" value="GAU09277.1"/>
    <property type="molecule type" value="Genomic_DNA"/>
</dbReference>